<reference evidence="1 2" key="1">
    <citation type="submission" date="2020-03" db="EMBL/GenBank/DDBJ databases">
        <title>Rubrivivax benzoatilyticus JA2 (sequenced after 10 years sub-culturing).</title>
        <authorList>
            <person name="Gupta D."/>
            <person name="Chintalapati S."/>
            <person name="Chintalapati V.R."/>
        </authorList>
    </citation>
    <scope>NUCLEOTIDE SEQUENCE [LARGE SCALE GENOMIC DNA]</scope>
    <source>
        <strain evidence="1 2">JA2-Mal</strain>
    </source>
</reference>
<organism evidence="1 2">
    <name type="scientific">Rubrivivax benzoatilyticus</name>
    <dbReference type="NCBI Taxonomy" id="316997"/>
    <lineage>
        <taxon>Bacteria</taxon>
        <taxon>Pseudomonadati</taxon>
        <taxon>Pseudomonadota</taxon>
        <taxon>Betaproteobacteria</taxon>
        <taxon>Burkholderiales</taxon>
        <taxon>Sphaerotilaceae</taxon>
        <taxon>Rubrivivax</taxon>
    </lineage>
</organism>
<sequence>MDTKNLPSLADIRTELRARLLADVMRLAGLFGERAFSLANKDHKPMGLVALDLESVMRRPDSHPRLEEIDLDVLPVGLTVAAMYDYAFEARHPIGMSPDVFSADVELVEDFVLSFSSDQFDLFFADPLYGGAAPSGALQTLCEHTRARLNLDTGTYVSIKEIALLAHLNERSVRNMVSSTDEQQRLRACDELVENSEARRWLRGKRGFRPTVFTDVSEVPGEHPEAIANLLDLGRYLDARWSGLGKSVAAVASELAWTGERADYLTALPAHPHLLDPRDCEAIAKTLLVSPAWFTAQVMRLKYPREVELMLEAIGEPAVPPTPGVVDPEVGDPDMLSSRLVFVLHDGTRLYPTRMKNRDTKKVAFRLSPGGTGGNTKEATEEVEDESQMIDLVVRQGYAVRMASERGGAKSLYKMAGRVVRAAYLDGKQIWGQA</sequence>
<comment type="caution">
    <text evidence="1">The sequence shown here is derived from an EMBL/GenBank/DDBJ whole genome shotgun (WGS) entry which is preliminary data.</text>
</comment>
<protein>
    <recommendedName>
        <fullName evidence="3">PIN domain-containing protein</fullName>
    </recommendedName>
</protein>
<accession>A0ABX0HYJ3</accession>
<proteinExistence type="predicted"/>
<gene>
    <name evidence="1" type="ORF">G7087_13975</name>
</gene>
<dbReference type="Proteomes" id="UP000802098">
    <property type="component" value="Unassembled WGS sequence"/>
</dbReference>
<name>A0ABX0HYJ3_9BURK</name>
<dbReference type="EMBL" id="JAAOCD010000006">
    <property type="protein sequence ID" value="NHK99490.1"/>
    <property type="molecule type" value="Genomic_DNA"/>
</dbReference>
<dbReference type="RefSeq" id="WP_009855623.1">
    <property type="nucleotide sequence ID" value="NZ_JAAOCD010000006.1"/>
</dbReference>
<keyword evidence="2" id="KW-1185">Reference proteome</keyword>
<evidence type="ECO:0000313" key="2">
    <source>
        <dbReference type="Proteomes" id="UP000802098"/>
    </source>
</evidence>
<evidence type="ECO:0000313" key="1">
    <source>
        <dbReference type="EMBL" id="NHK99490.1"/>
    </source>
</evidence>
<evidence type="ECO:0008006" key="3">
    <source>
        <dbReference type="Google" id="ProtNLM"/>
    </source>
</evidence>